<dbReference type="OrthoDB" id="5513277at2"/>
<dbReference type="Gene3D" id="3.40.50.1820">
    <property type="entry name" value="alpha/beta hydrolase"/>
    <property type="match status" value="1"/>
</dbReference>
<dbReference type="InterPro" id="IPR000073">
    <property type="entry name" value="AB_hydrolase_1"/>
</dbReference>
<dbReference type="PANTHER" id="PTHR46438">
    <property type="entry name" value="ALPHA/BETA-HYDROLASES SUPERFAMILY PROTEIN"/>
    <property type="match status" value="1"/>
</dbReference>
<dbReference type="SUPFAM" id="SSF53474">
    <property type="entry name" value="alpha/beta-Hydrolases"/>
    <property type="match status" value="1"/>
</dbReference>
<organism evidence="2 3">
    <name type="scientific">Geodermatophilus poikilotrophus</name>
    <dbReference type="NCBI Taxonomy" id="1333667"/>
    <lineage>
        <taxon>Bacteria</taxon>
        <taxon>Bacillati</taxon>
        <taxon>Actinomycetota</taxon>
        <taxon>Actinomycetes</taxon>
        <taxon>Geodermatophilales</taxon>
        <taxon>Geodermatophilaceae</taxon>
        <taxon>Geodermatophilus</taxon>
    </lineage>
</organism>
<name>A0A1H9YE90_9ACTN</name>
<feature type="domain" description="AB hydrolase-1" evidence="1">
    <location>
        <begin position="56"/>
        <end position="275"/>
    </location>
</feature>
<accession>A0A1H9YE90</accession>
<reference evidence="3" key="1">
    <citation type="submission" date="2016-10" db="EMBL/GenBank/DDBJ databases">
        <authorList>
            <person name="Varghese N."/>
            <person name="Submissions S."/>
        </authorList>
    </citation>
    <scope>NUCLEOTIDE SEQUENCE [LARGE SCALE GENOMIC DNA]</scope>
    <source>
        <strain evidence="3">DSM 44209</strain>
    </source>
</reference>
<dbReference type="PANTHER" id="PTHR46438:SF11">
    <property type="entry name" value="LIPASE-RELATED"/>
    <property type="match status" value="1"/>
</dbReference>
<dbReference type="Proteomes" id="UP000198507">
    <property type="component" value="Unassembled WGS sequence"/>
</dbReference>
<evidence type="ECO:0000313" key="2">
    <source>
        <dbReference type="EMBL" id="SES67290.1"/>
    </source>
</evidence>
<dbReference type="EMBL" id="FOIE01000001">
    <property type="protein sequence ID" value="SES67290.1"/>
    <property type="molecule type" value="Genomic_DNA"/>
</dbReference>
<keyword evidence="3" id="KW-1185">Reference proteome</keyword>
<gene>
    <name evidence="2" type="ORF">SAMN04488546_0061</name>
</gene>
<dbReference type="Pfam" id="PF12697">
    <property type="entry name" value="Abhydrolase_6"/>
    <property type="match status" value="1"/>
</dbReference>
<protein>
    <submittedName>
        <fullName evidence="2">Pimeloyl-ACP methyl ester carboxylesterase</fullName>
    </submittedName>
</protein>
<dbReference type="AlphaFoldDB" id="A0A1H9YE90"/>
<sequence>MSQATQFRSAAGAREVHDSYRRLIKTHLPFAESHIISTSAGSTFVLSAGPVEGSPIILLAGSGSVAASWAPEMREFSRSYRVHAVDLPGESGLSTSERLALQPGTHAGWLHEVTSALGAERAVVVGVSLGAWVAMDYASSFPVNVQELALFSPSGIGARRVGPLLIAVLLSTLGDAGRRRALAYLLGPNAPAWSSPFHEDLGALALATFRHFKPRTDAIPTFSDEALRRLPQALTVVLGERDRMLDGPGAARRLQALQQPGRIECLAGRGHLVPQKPYLEHLLA</sequence>
<evidence type="ECO:0000259" key="1">
    <source>
        <dbReference type="Pfam" id="PF12697"/>
    </source>
</evidence>
<evidence type="ECO:0000313" key="3">
    <source>
        <dbReference type="Proteomes" id="UP000198507"/>
    </source>
</evidence>
<dbReference type="RefSeq" id="WP_091437439.1">
    <property type="nucleotide sequence ID" value="NZ_FOIE01000001.1"/>
</dbReference>
<dbReference type="InterPro" id="IPR029058">
    <property type="entry name" value="AB_hydrolase_fold"/>
</dbReference>
<dbReference type="GO" id="GO:0003824">
    <property type="term" value="F:catalytic activity"/>
    <property type="evidence" value="ECO:0007669"/>
    <property type="project" value="UniProtKB-ARBA"/>
</dbReference>
<proteinExistence type="predicted"/>